<dbReference type="Pfam" id="PF04488">
    <property type="entry name" value="Gly_transf_sug"/>
    <property type="match status" value="1"/>
</dbReference>
<accession>A0ABR3QUY4</accession>
<dbReference type="Gene3D" id="3.90.550.20">
    <property type="match status" value="1"/>
</dbReference>
<proteinExistence type="inferred from homology"/>
<gene>
    <name evidence="3" type="ORF">SLS60_009641</name>
</gene>
<comment type="caution">
    <text evidence="3">The sequence shown here is derived from an EMBL/GenBank/DDBJ whole genome shotgun (WGS) entry which is preliminary data.</text>
</comment>
<dbReference type="SUPFAM" id="SSF53448">
    <property type="entry name" value="Nucleotide-diphospho-sugar transferases"/>
    <property type="match status" value="1"/>
</dbReference>
<dbReference type="InterPro" id="IPR029044">
    <property type="entry name" value="Nucleotide-diphossugar_trans"/>
</dbReference>
<dbReference type="EMBL" id="JAKJXO020000015">
    <property type="protein sequence ID" value="KAL1595951.1"/>
    <property type="molecule type" value="Genomic_DNA"/>
</dbReference>
<dbReference type="Proteomes" id="UP001521785">
    <property type="component" value="Unassembled WGS sequence"/>
</dbReference>
<comment type="similarity">
    <text evidence="1">Belongs to the glycosyltransferase 32 family.</text>
</comment>
<feature type="compositionally biased region" description="Polar residues" evidence="2">
    <location>
        <begin position="540"/>
        <end position="553"/>
    </location>
</feature>
<evidence type="ECO:0000313" key="4">
    <source>
        <dbReference type="Proteomes" id="UP001521785"/>
    </source>
</evidence>
<dbReference type="PANTHER" id="PTHR46830">
    <property type="entry name" value="TRANSFERASE, PUTATIVE-RELATED"/>
    <property type="match status" value="1"/>
</dbReference>
<organism evidence="3 4">
    <name type="scientific">Paraconiothyrium brasiliense</name>
    <dbReference type="NCBI Taxonomy" id="300254"/>
    <lineage>
        <taxon>Eukaryota</taxon>
        <taxon>Fungi</taxon>
        <taxon>Dikarya</taxon>
        <taxon>Ascomycota</taxon>
        <taxon>Pezizomycotina</taxon>
        <taxon>Dothideomycetes</taxon>
        <taxon>Pleosporomycetidae</taxon>
        <taxon>Pleosporales</taxon>
        <taxon>Massarineae</taxon>
        <taxon>Didymosphaeriaceae</taxon>
        <taxon>Paraconiothyrium</taxon>
    </lineage>
</organism>
<keyword evidence="4" id="KW-1185">Reference proteome</keyword>
<dbReference type="PANTHER" id="PTHR46830:SF2">
    <property type="entry name" value="ALPHA-1,4-N-ACETYLGLUCOSAMINYLTRANSFERASE"/>
    <property type="match status" value="1"/>
</dbReference>
<feature type="region of interest" description="Disordered" evidence="2">
    <location>
        <begin position="537"/>
        <end position="565"/>
    </location>
</feature>
<name>A0ABR3QUY4_9PLEO</name>
<evidence type="ECO:0000256" key="2">
    <source>
        <dbReference type="SAM" id="MobiDB-lite"/>
    </source>
</evidence>
<protein>
    <submittedName>
        <fullName evidence="3">Uncharacterized protein</fullName>
    </submittedName>
</protein>
<evidence type="ECO:0000313" key="3">
    <source>
        <dbReference type="EMBL" id="KAL1595951.1"/>
    </source>
</evidence>
<evidence type="ECO:0000256" key="1">
    <source>
        <dbReference type="ARBA" id="ARBA00009003"/>
    </source>
</evidence>
<dbReference type="InterPro" id="IPR007577">
    <property type="entry name" value="GlycoTrfase_DXD_sugar-bd_CS"/>
</dbReference>
<reference evidence="3 4" key="1">
    <citation type="submission" date="2024-02" db="EMBL/GenBank/DDBJ databases">
        <title>De novo assembly and annotation of 12 fungi associated with fruit tree decline syndrome in Ontario, Canada.</title>
        <authorList>
            <person name="Sulman M."/>
            <person name="Ellouze W."/>
            <person name="Ilyukhin E."/>
        </authorList>
    </citation>
    <scope>NUCLEOTIDE SEQUENCE [LARGE SCALE GENOMIC DNA]</scope>
    <source>
        <strain evidence="3 4">M42-189</strain>
    </source>
</reference>
<sequence length="730" mass="82493">MRLWASSAEAKHMLLTGAGPVVSSSRMAIYIKAVLALTVTSFILVILHPLSAAQKYNQKHNLIPYYNSIPNIIHYVYLKQNATSTIDFHFAHFLSLYAAETHVSPTKVYIHTDYNETEINEAKEKGSKWTHRVMNTFPDLLEWHPVRVPSFAGTNENAKVTAIQHKSDFLRWETIAPIGGIYMDWDVIALRPLKPLMTAGFAFVAGRQMHIDPQDNDGSKGEMNNGIFMTRSNSLMSRIMSREQNANFNGDWSDNLKFMTRVAERLVAIPGEVLICDRNAFNPMTWHEEAKKELFLPHEEASPEPVVTGSRDPMVRYESAIANRRVRREWEWDLSSTYTLHAFGQTHYNEFITPKKILARTSNYGVAVWPTVKKMVVDGVIDGTEDTCCDSRLELNFLRTLTHDSPVTDPNLAHTDEIMTQYNEILASLEGLRHDGLYPICSFSTLPALHMEYTDRTSRTDSGTDPTQVERVLSVSSTQADDGGSDFEDYPGYMGNNDVEMDGTFDLENHAFYDRPSISACAAFVQEHPWLFTPAEETDANNVDNPSSATPKTNQEDVADDFYETNPDPKKIWTYNITNPEPKIVLPPNYPFRTTEKGYTIYRPRPQKPRRASMTTAQGFEDPRVTAFISHWTEHYEAIGNHSFSRAEGFFQLQLACQVRGLVSYGRMDQLVVRLVDRALRDAARGWSEISDKVGRVKVEEPPAAVAVIAEGGEDMSDAEPWWAGLSYGG</sequence>